<feature type="domain" description="Sucrose synthase first GT-B" evidence="9">
    <location>
        <begin position="102"/>
        <end position="390"/>
    </location>
</feature>
<evidence type="ECO:0000256" key="4">
    <source>
        <dbReference type="ARBA" id="ARBA00022679"/>
    </source>
</evidence>
<evidence type="ECO:0000259" key="10">
    <source>
        <dbReference type="Pfam" id="PF24862"/>
    </source>
</evidence>
<dbReference type="EMBL" id="CM001881">
    <property type="protein sequence ID" value="EOY21603.1"/>
    <property type="molecule type" value="Genomic_DNA"/>
</dbReference>
<dbReference type="Pfam" id="PF24862">
    <property type="entry name" value="SUS_EPBD"/>
    <property type="match status" value="1"/>
</dbReference>
<dbReference type="PANTHER" id="PTHR45839:SF24">
    <property type="entry name" value="SUCROSE SYNTHASE 6"/>
    <property type="match status" value="1"/>
</dbReference>
<evidence type="ECO:0000259" key="9">
    <source>
        <dbReference type="Pfam" id="PF00862"/>
    </source>
</evidence>
<dbReference type="Gene3D" id="3.40.50.2000">
    <property type="entry name" value="Glycogen Phosphorylase B"/>
    <property type="match status" value="2"/>
</dbReference>
<dbReference type="Pfam" id="PF00534">
    <property type="entry name" value="Glycos_transf_1"/>
    <property type="match status" value="1"/>
</dbReference>
<dbReference type="Pfam" id="PF00862">
    <property type="entry name" value="GT-B_Sucrose_synth"/>
    <property type="match status" value="1"/>
</dbReference>
<dbReference type="HOGENOM" id="CLU_019158_1_0_1"/>
<evidence type="ECO:0000256" key="3">
    <source>
        <dbReference type="ARBA" id="ARBA00022676"/>
    </source>
</evidence>
<reference evidence="11 12" key="1">
    <citation type="journal article" date="2013" name="Genome Biol.">
        <title>The genome sequence of the most widely cultivated cacao type and its use to identify candidate genes regulating pod color.</title>
        <authorList>
            <person name="Motamayor J.C."/>
            <person name="Mockaitis K."/>
            <person name="Schmutz J."/>
            <person name="Haiminen N."/>
            <person name="Iii D.L."/>
            <person name="Cornejo O."/>
            <person name="Findley S.D."/>
            <person name="Zheng P."/>
            <person name="Utro F."/>
            <person name="Royaert S."/>
            <person name="Saski C."/>
            <person name="Jenkins J."/>
            <person name="Podicheti R."/>
            <person name="Zhao M."/>
            <person name="Scheffler B.E."/>
            <person name="Stack J.C."/>
            <person name="Feltus F.A."/>
            <person name="Mustiga G.M."/>
            <person name="Amores F."/>
            <person name="Phillips W."/>
            <person name="Marelli J.P."/>
            <person name="May G.D."/>
            <person name="Shapiro H."/>
            <person name="Ma J."/>
            <person name="Bustamante C.D."/>
            <person name="Schnell R.J."/>
            <person name="Main D."/>
            <person name="Gilbert D."/>
            <person name="Parida L."/>
            <person name="Kuhn D.N."/>
        </authorList>
    </citation>
    <scope>NUCLEOTIDE SEQUENCE [LARGE SCALE GENOMIC DNA]</scope>
    <source>
        <strain evidence="12">cv. Matina 1-6</strain>
    </source>
</reference>
<dbReference type="InterPro" id="IPR001296">
    <property type="entry name" value="Glyco_trans_1"/>
</dbReference>
<dbReference type="EC" id="2.4.1.13" evidence="2 6"/>
<gene>
    <name evidence="11" type="ORF">TCM_013507</name>
</gene>
<dbReference type="GO" id="GO:0016157">
    <property type="term" value="F:sucrose synthase activity"/>
    <property type="evidence" value="ECO:0007669"/>
    <property type="project" value="UniProtKB-UniRule"/>
</dbReference>
<feature type="domain" description="Glycosyl transferase family 1" evidence="8">
    <location>
        <begin position="403"/>
        <end position="565"/>
    </location>
</feature>
<dbReference type="InterPro" id="IPR012820">
    <property type="entry name" value="Sucrose_synthase_pln/cyn"/>
</dbReference>
<keyword evidence="3 6" id="KW-0328">Glycosyltransferase</keyword>
<organism evidence="11 12">
    <name type="scientific">Theobroma cacao</name>
    <name type="common">Cacao</name>
    <name type="synonym">Cocoa</name>
    <dbReference type="NCBI Taxonomy" id="3641"/>
    <lineage>
        <taxon>Eukaryota</taxon>
        <taxon>Viridiplantae</taxon>
        <taxon>Streptophyta</taxon>
        <taxon>Embryophyta</taxon>
        <taxon>Tracheophyta</taxon>
        <taxon>Spermatophyta</taxon>
        <taxon>Magnoliopsida</taxon>
        <taxon>eudicotyledons</taxon>
        <taxon>Gunneridae</taxon>
        <taxon>Pentapetalae</taxon>
        <taxon>rosids</taxon>
        <taxon>malvids</taxon>
        <taxon>Malvales</taxon>
        <taxon>Malvaceae</taxon>
        <taxon>Byttnerioideae</taxon>
        <taxon>Theobroma</taxon>
    </lineage>
</organism>
<comment type="similarity">
    <text evidence="1 6">Belongs to the glycosyltransferase 1 family. Plant sucrose synthase subfamily.</text>
</comment>
<proteinExistence type="inferred from homology"/>
<keyword evidence="7" id="KW-0472">Membrane</keyword>
<name>A0A061FX21_THECC</name>
<evidence type="ECO:0000256" key="1">
    <source>
        <dbReference type="ARBA" id="ARBA00005894"/>
    </source>
</evidence>
<feature type="transmembrane region" description="Helical" evidence="7">
    <location>
        <begin position="702"/>
        <end position="720"/>
    </location>
</feature>
<evidence type="ECO:0000256" key="7">
    <source>
        <dbReference type="SAM" id="Phobius"/>
    </source>
</evidence>
<accession>A0A061FX21</accession>
<keyword evidence="7" id="KW-0812">Transmembrane</keyword>
<dbReference type="InterPro" id="IPR000368">
    <property type="entry name" value="Sucrose_synth_GT-B1"/>
</dbReference>
<evidence type="ECO:0000256" key="5">
    <source>
        <dbReference type="ARBA" id="ARBA00049030"/>
    </source>
</evidence>
<protein>
    <recommendedName>
        <fullName evidence="2 6">Sucrose synthase</fullName>
        <ecNumber evidence="2 6">2.4.1.13</ecNumber>
    </recommendedName>
</protein>
<dbReference type="GO" id="GO:0005985">
    <property type="term" value="P:sucrose metabolic process"/>
    <property type="evidence" value="ECO:0007669"/>
    <property type="project" value="InterPro"/>
</dbReference>
<sequence length="729" mass="83053">MFSKLWESSESSRPLLDYLLALNHQGEDLLINETLDTVAKLKTALLTANNVISALPKETPYKNFEQRLKELGFEKGWGHNAERVQETMMTLSEVLQTPEPAKLESLFSWLPTVFGIVILSPHGYFGQSDVLGLPDTGGQVVYILDQVKALEEALLLRFKQQGLAVKPQILVVTRLIPDARGTKCNQELEPIINTKHSHILRVPFQTDNGVLQQWVSRFDIYPYLEKFAQDAVAKILEHMECKPDLIIGNYSDGNLVASLMARKLGITQGTIAHALEKTKYEDSDVKWKELEAKYHFSCQFTADIIAMNATDFIITSTYQEIAGSKEKPGQYESHAAFTMPGLHRVVSGINIFDPKFNIVAPGADQSVYFPYTEKKRRLSSFHPAIEELLYSQNDNNEHIGFLADRSKPIIFSMARLDTVKNITGLTEWYGKNKRLRDLVNLVVVAGFFDPSKSNDREEQAEIKRMHQLMEQYRLRGQFRWIAAQTDRLRNGELYRCIADTKGAFVQPALYEAFGLTVIEAMNCGLPTFATNKGGPAEIIVDGASGFHIDPNNGDKSSNIIADFFDKCRTDAEHWKRVSAAGLHRIQECYTWEIYANKLLNMGSIYGFWRQLNKEQNLTKQRYIQLLYNLQFRNLARTVPIPREQAQVHLPLPISKPQQSTVLDAPAEPQQIPPLVVSDEGPQPAAETSRTRVKSLQRKKTSYFHRLCFIVGYLLLIYYVLRKLYYKFTW</sequence>
<comment type="catalytic activity">
    <reaction evidence="5 6">
        <text>an NDP-alpha-D-glucose + D-fructose = a ribonucleoside 5'-diphosphate + sucrose + H(+)</text>
        <dbReference type="Rhea" id="RHEA:16241"/>
        <dbReference type="ChEBI" id="CHEBI:15378"/>
        <dbReference type="ChEBI" id="CHEBI:17992"/>
        <dbReference type="ChEBI" id="CHEBI:37721"/>
        <dbReference type="ChEBI" id="CHEBI:57930"/>
        <dbReference type="ChEBI" id="CHEBI:76533"/>
        <dbReference type="EC" id="2.4.1.13"/>
    </reaction>
</comment>
<dbReference type="SUPFAM" id="SSF53756">
    <property type="entry name" value="UDP-Glycosyltransferase/glycogen phosphorylase"/>
    <property type="match status" value="1"/>
</dbReference>
<dbReference type="Gramene" id="EOY21603">
    <property type="protein sequence ID" value="EOY21603"/>
    <property type="gene ID" value="TCM_013507"/>
</dbReference>
<keyword evidence="7" id="KW-1133">Transmembrane helix</keyword>
<dbReference type="Proteomes" id="UP000026915">
    <property type="component" value="Chromosome 3"/>
</dbReference>
<dbReference type="Gene3D" id="1.20.120.1230">
    <property type="match status" value="1"/>
</dbReference>
<evidence type="ECO:0000256" key="2">
    <source>
        <dbReference type="ARBA" id="ARBA00012540"/>
    </source>
</evidence>
<evidence type="ECO:0000313" key="11">
    <source>
        <dbReference type="EMBL" id="EOY21603.1"/>
    </source>
</evidence>
<keyword evidence="4 6" id="KW-0808">Transferase</keyword>
<dbReference type="AlphaFoldDB" id="A0A061FX21"/>
<dbReference type="InterPro" id="IPR056736">
    <property type="entry name" value="SUS_EPBD"/>
</dbReference>
<dbReference type="FunFam" id="3.40.50.2000:FF:000006">
    <property type="entry name" value="Sucrose synthase"/>
    <property type="match status" value="1"/>
</dbReference>
<dbReference type="NCBIfam" id="TIGR02470">
    <property type="entry name" value="sucr_synth"/>
    <property type="match status" value="1"/>
</dbReference>
<keyword evidence="12" id="KW-1185">Reference proteome</keyword>
<feature type="domain" description="Sucrose synthase EPBD" evidence="10">
    <location>
        <begin position="2"/>
        <end position="79"/>
    </location>
</feature>
<comment type="function">
    <text evidence="6">Sucrose-cleaving enzyme that provides UDP-glucose and fructose for various metabolic pathways.</text>
</comment>
<evidence type="ECO:0000259" key="8">
    <source>
        <dbReference type="Pfam" id="PF00534"/>
    </source>
</evidence>
<evidence type="ECO:0000313" key="12">
    <source>
        <dbReference type="Proteomes" id="UP000026915"/>
    </source>
</evidence>
<evidence type="ECO:0000256" key="6">
    <source>
        <dbReference type="RuleBase" id="RU280817"/>
    </source>
</evidence>
<dbReference type="PANTHER" id="PTHR45839">
    <property type="match status" value="1"/>
</dbReference>